<feature type="compositionally biased region" description="Basic and acidic residues" evidence="1">
    <location>
        <begin position="76"/>
        <end position="89"/>
    </location>
</feature>
<accession>A0AAD6AYK9</accession>
<evidence type="ECO:0000256" key="1">
    <source>
        <dbReference type="SAM" id="MobiDB-lite"/>
    </source>
</evidence>
<name>A0AAD6AYK9_9TELE</name>
<evidence type="ECO:0000313" key="2">
    <source>
        <dbReference type="EMBL" id="KAJ4934471.1"/>
    </source>
</evidence>
<organism evidence="2 3">
    <name type="scientific">Pogonophryne albipinna</name>
    <dbReference type="NCBI Taxonomy" id="1090488"/>
    <lineage>
        <taxon>Eukaryota</taxon>
        <taxon>Metazoa</taxon>
        <taxon>Chordata</taxon>
        <taxon>Craniata</taxon>
        <taxon>Vertebrata</taxon>
        <taxon>Euteleostomi</taxon>
        <taxon>Actinopterygii</taxon>
        <taxon>Neopterygii</taxon>
        <taxon>Teleostei</taxon>
        <taxon>Neoteleostei</taxon>
        <taxon>Acanthomorphata</taxon>
        <taxon>Eupercaria</taxon>
        <taxon>Perciformes</taxon>
        <taxon>Notothenioidei</taxon>
        <taxon>Pogonophryne</taxon>
    </lineage>
</organism>
<dbReference type="AlphaFoldDB" id="A0AAD6AYK9"/>
<dbReference type="Proteomes" id="UP001219934">
    <property type="component" value="Unassembled WGS sequence"/>
</dbReference>
<protein>
    <submittedName>
        <fullName evidence="2">Uncharacterized protein</fullName>
    </submittedName>
</protein>
<dbReference type="EMBL" id="JAPTMU010000012">
    <property type="protein sequence ID" value="KAJ4934471.1"/>
    <property type="molecule type" value="Genomic_DNA"/>
</dbReference>
<gene>
    <name evidence="2" type="ORF">JOQ06_007264</name>
</gene>
<feature type="region of interest" description="Disordered" evidence="1">
    <location>
        <begin position="76"/>
        <end position="116"/>
    </location>
</feature>
<comment type="caution">
    <text evidence="2">The sequence shown here is derived from an EMBL/GenBank/DDBJ whole genome shotgun (WGS) entry which is preliminary data.</text>
</comment>
<proteinExistence type="predicted"/>
<evidence type="ECO:0000313" key="3">
    <source>
        <dbReference type="Proteomes" id="UP001219934"/>
    </source>
</evidence>
<sequence>MKMMMKTFNPVVFKLDEAPPMVTTLTLSQEPVCCECLIDFDRCHRKRGKESAAVYSLNTAEMHFPTHSARIDFRGKVDQTPKPLRHPEDTAAPGGRCCRPGHHQETGDPPLLQVVT</sequence>
<keyword evidence="3" id="KW-1185">Reference proteome</keyword>
<reference evidence="2" key="1">
    <citation type="submission" date="2022-11" db="EMBL/GenBank/DDBJ databases">
        <title>Chromosome-level genome of Pogonophryne albipinna.</title>
        <authorList>
            <person name="Jo E."/>
        </authorList>
    </citation>
    <scope>NUCLEOTIDE SEQUENCE</scope>
    <source>
        <strain evidence="2">SGF0006</strain>
        <tissue evidence="2">Muscle</tissue>
    </source>
</reference>